<accession>A0AAD5U1H3</accession>
<evidence type="ECO:0000256" key="5">
    <source>
        <dbReference type="RuleBase" id="RU361277"/>
    </source>
</evidence>
<dbReference type="PROSITE" id="PS00059">
    <property type="entry name" value="ADH_ZINC"/>
    <property type="match status" value="1"/>
</dbReference>
<dbReference type="Gene3D" id="3.90.180.10">
    <property type="entry name" value="Medium-chain alcohol dehydrogenases, catalytic domain"/>
    <property type="match status" value="1"/>
</dbReference>
<keyword evidence="6" id="KW-1133">Transmembrane helix</keyword>
<dbReference type="InterPro" id="IPR013154">
    <property type="entry name" value="ADH-like_N"/>
</dbReference>
<evidence type="ECO:0000313" key="8">
    <source>
        <dbReference type="EMBL" id="KAJ3221353.1"/>
    </source>
</evidence>
<keyword evidence="6" id="KW-0812">Transmembrane</keyword>
<comment type="caution">
    <text evidence="8">The sequence shown here is derived from an EMBL/GenBank/DDBJ whole genome shotgun (WGS) entry which is preliminary data.</text>
</comment>
<feature type="transmembrane region" description="Helical" evidence="6">
    <location>
        <begin position="270"/>
        <end position="288"/>
    </location>
</feature>
<evidence type="ECO:0000259" key="7">
    <source>
        <dbReference type="SMART" id="SM00829"/>
    </source>
</evidence>
<dbReference type="GO" id="GO:0008270">
    <property type="term" value="F:zinc ion binding"/>
    <property type="evidence" value="ECO:0007669"/>
    <property type="project" value="InterPro"/>
</dbReference>
<dbReference type="SUPFAM" id="SSF50129">
    <property type="entry name" value="GroES-like"/>
    <property type="match status" value="1"/>
</dbReference>
<dbReference type="InterPro" id="IPR020843">
    <property type="entry name" value="ER"/>
</dbReference>
<dbReference type="EMBL" id="JADGJW010000235">
    <property type="protein sequence ID" value="KAJ3221353.1"/>
    <property type="molecule type" value="Genomic_DNA"/>
</dbReference>
<gene>
    <name evidence="8" type="ORF">HK099_003579</name>
</gene>
<proteinExistence type="inferred from homology"/>
<dbReference type="Gene3D" id="3.40.50.720">
    <property type="entry name" value="NAD(P)-binding Rossmann-like Domain"/>
    <property type="match status" value="1"/>
</dbReference>
<keyword evidence="3 5" id="KW-0862">Zinc</keyword>
<evidence type="ECO:0000313" key="9">
    <source>
        <dbReference type="Proteomes" id="UP001211065"/>
    </source>
</evidence>
<dbReference type="FunFam" id="3.40.50.720:FF:000022">
    <property type="entry name" value="Cinnamyl alcohol dehydrogenase"/>
    <property type="match status" value="1"/>
</dbReference>
<evidence type="ECO:0000256" key="4">
    <source>
        <dbReference type="ARBA" id="ARBA00023002"/>
    </source>
</evidence>
<organism evidence="8 9">
    <name type="scientific">Clydaea vesicula</name>
    <dbReference type="NCBI Taxonomy" id="447962"/>
    <lineage>
        <taxon>Eukaryota</taxon>
        <taxon>Fungi</taxon>
        <taxon>Fungi incertae sedis</taxon>
        <taxon>Chytridiomycota</taxon>
        <taxon>Chytridiomycota incertae sedis</taxon>
        <taxon>Chytridiomycetes</taxon>
        <taxon>Lobulomycetales</taxon>
        <taxon>Lobulomycetaceae</taxon>
        <taxon>Clydaea</taxon>
    </lineage>
</organism>
<keyword evidence="2 5" id="KW-0479">Metal-binding</keyword>
<dbReference type="InterPro" id="IPR036291">
    <property type="entry name" value="NAD(P)-bd_dom_sf"/>
</dbReference>
<dbReference type="InterPro" id="IPR002328">
    <property type="entry name" value="ADH_Zn_CS"/>
</dbReference>
<dbReference type="InterPro" id="IPR011032">
    <property type="entry name" value="GroES-like_sf"/>
</dbReference>
<comment type="cofactor">
    <cofactor evidence="1 5">
        <name>Zn(2+)</name>
        <dbReference type="ChEBI" id="CHEBI:29105"/>
    </cofactor>
</comment>
<dbReference type="InterPro" id="IPR047109">
    <property type="entry name" value="CAD-like"/>
</dbReference>
<keyword evidence="9" id="KW-1185">Reference proteome</keyword>
<evidence type="ECO:0000256" key="6">
    <source>
        <dbReference type="SAM" id="Phobius"/>
    </source>
</evidence>
<name>A0AAD5U1H3_9FUNG</name>
<evidence type="ECO:0000256" key="3">
    <source>
        <dbReference type="ARBA" id="ARBA00022833"/>
    </source>
</evidence>
<sequence length="601" mass="66730">MKLINTYCGYAAYEQGINVKQYEFTARSFTDDDIEIKITHCGICATDTSIINGDWGPTKFPIIPGHEIIGKVVYVGKNVDSKKYALGKRVGVGAQCNCCQKCDDCLNSKENLCRKMVATYHGKERDGSITQGGYCNYYRCNHKFVFLIPDALSSESAAPLMCAGITVYSPLVKFQASVGTNVGVIGIGGLGHLALQFANKMGCTVTAISSSEKKKNDAFQFGAKYFLNTSEKNNYKKFYGKFDIILNTAAFGEDTDWAELFRLLKADGTFVMLGVAVTPLLVNGLLLISRQVSITGSSIGSPKIIEEMLQYVVVHNIQAKIEKFAMKDCNRALKKMKYGGGGNYRIVLCNEEEINDKNITLDMKIFKYNFILILIFCLLNVTSKKFYSRRLLEKKGKTSQNSKRENLYLAHSNSTITSNKIINPTSTSVKSHDLQELKVKSKNSHFYTGLFTDVLPMTAFNDSFIATKTVTVTSTAEIPMETKFMTSLSRRNRFSSKTIIETFTTITIPELTYTRPAETIEKVIFEPTKVVKILVDGTNTITVAQTSFNIITQLTTLEETIITMSEVMGTSILNRPKANRVIETSTLTFSFTRTTTAASSA</sequence>
<dbReference type="InterPro" id="IPR013149">
    <property type="entry name" value="ADH-like_C"/>
</dbReference>
<dbReference type="PANTHER" id="PTHR42683">
    <property type="entry name" value="ALDEHYDE REDUCTASE"/>
    <property type="match status" value="1"/>
</dbReference>
<evidence type="ECO:0000256" key="2">
    <source>
        <dbReference type="ARBA" id="ARBA00022723"/>
    </source>
</evidence>
<reference evidence="8" key="1">
    <citation type="submission" date="2020-05" db="EMBL/GenBank/DDBJ databases">
        <title>Phylogenomic resolution of chytrid fungi.</title>
        <authorList>
            <person name="Stajich J.E."/>
            <person name="Amses K."/>
            <person name="Simmons R."/>
            <person name="Seto K."/>
            <person name="Myers J."/>
            <person name="Bonds A."/>
            <person name="Quandt C.A."/>
            <person name="Barry K."/>
            <person name="Liu P."/>
            <person name="Grigoriev I."/>
            <person name="Longcore J.E."/>
            <person name="James T.Y."/>
        </authorList>
    </citation>
    <scope>NUCLEOTIDE SEQUENCE</scope>
    <source>
        <strain evidence="8">JEL0476</strain>
    </source>
</reference>
<dbReference type="AlphaFoldDB" id="A0AAD5U1H3"/>
<dbReference type="Pfam" id="PF00107">
    <property type="entry name" value="ADH_zinc_N"/>
    <property type="match status" value="1"/>
</dbReference>
<comment type="similarity">
    <text evidence="5">Belongs to the zinc-containing alcohol dehydrogenase family.</text>
</comment>
<evidence type="ECO:0000256" key="1">
    <source>
        <dbReference type="ARBA" id="ARBA00001947"/>
    </source>
</evidence>
<dbReference type="Proteomes" id="UP001211065">
    <property type="component" value="Unassembled WGS sequence"/>
</dbReference>
<keyword evidence="4" id="KW-0560">Oxidoreductase</keyword>
<dbReference type="GO" id="GO:0016616">
    <property type="term" value="F:oxidoreductase activity, acting on the CH-OH group of donors, NAD or NADP as acceptor"/>
    <property type="evidence" value="ECO:0007669"/>
    <property type="project" value="InterPro"/>
</dbReference>
<dbReference type="Pfam" id="PF08240">
    <property type="entry name" value="ADH_N"/>
    <property type="match status" value="1"/>
</dbReference>
<dbReference type="CDD" id="cd05283">
    <property type="entry name" value="CAD1"/>
    <property type="match status" value="1"/>
</dbReference>
<protein>
    <recommendedName>
        <fullName evidence="7">Enoyl reductase (ER) domain-containing protein</fullName>
    </recommendedName>
</protein>
<dbReference type="SUPFAM" id="SSF51735">
    <property type="entry name" value="NAD(P)-binding Rossmann-fold domains"/>
    <property type="match status" value="1"/>
</dbReference>
<dbReference type="SMART" id="SM00829">
    <property type="entry name" value="PKS_ER"/>
    <property type="match status" value="1"/>
</dbReference>
<keyword evidence="6" id="KW-0472">Membrane</keyword>
<feature type="transmembrane region" description="Helical" evidence="6">
    <location>
        <begin position="365"/>
        <end position="382"/>
    </location>
</feature>
<feature type="domain" description="Enoyl reductase (ER)" evidence="7">
    <location>
        <begin position="16"/>
        <end position="348"/>
    </location>
</feature>